<dbReference type="GO" id="GO:0016887">
    <property type="term" value="F:ATP hydrolysis activity"/>
    <property type="evidence" value="ECO:0007669"/>
    <property type="project" value="InterPro"/>
</dbReference>
<dbReference type="FunFam" id="3.40.50.300:FF:000134">
    <property type="entry name" value="Iron-enterobactin ABC transporter ATP-binding protein"/>
    <property type="match status" value="1"/>
</dbReference>
<dbReference type="InterPro" id="IPR051535">
    <property type="entry name" value="Siderophore_ABC-ATPase"/>
</dbReference>
<gene>
    <name evidence="12" type="ORF">DV701_03815</name>
</gene>
<dbReference type="RefSeq" id="WP_114927137.1">
    <property type="nucleotide sequence ID" value="NZ_CP031229.1"/>
</dbReference>
<dbReference type="PROSITE" id="PS00211">
    <property type="entry name" value="ABC_TRANSPORTER_1"/>
    <property type="match status" value="1"/>
</dbReference>
<dbReference type="OrthoDB" id="5296765at2"/>
<keyword evidence="3" id="KW-1003">Cell membrane</keyword>
<feature type="domain" description="ABC transporter" evidence="11">
    <location>
        <begin position="2"/>
        <end position="236"/>
    </location>
</feature>
<dbReference type="SMART" id="SM00382">
    <property type="entry name" value="AAA"/>
    <property type="match status" value="1"/>
</dbReference>
<keyword evidence="8" id="KW-0406">Ion transport</keyword>
<evidence type="ECO:0000313" key="12">
    <source>
        <dbReference type="EMBL" id="AXH95372.1"/>
    </source>
</evidence>
<protein>
    <submittedName>
        <fullName evidence="12">ATP-binding cassette domain-containing protein</fullName>
    </submittedName>
</protein>
<name>A0A345NK14_9MICO</name>
<comment type="subcellular location">
    <subcellularLocation>
        <location evidence="1">Cell membrane</location>
        <topology evidence="1">Peripheral membrane protein</topology>
    </subcellularLocation>
</comment>
<evidence type="ECO:0000256" key="7">
    <source>
        <dbReference type="ARBA" id="ARBA00023004"/>
    </source>
</evidence>
<evidence type="ECO:0000259" key="11">
    <source>
        <dbReference type="PROSITE" id="PS50893"/>
    </source>
</evidence>
<evidence type="ECO:0000256" key="3">
    <source>
        <dbReference type="ARBA" id="ARBA00022475"/>
    </source>
</evidence>
<evidence type="ECO:0000256" key="10">
    <source>
        <dbReference type="SAM" id="MobiDB-lite"/>
    </source>
</evidence>
<keyword evidence="13" id="KW-1185">Reference proteome</keyword>
<dbReference type="InterPro" id="IPR003593">
    <property type="entry name" value="AAA+_ATPase"/>
</dbReference>
<dbReference type="SUPFAM" id="SSF52540">
    <property type="entry name" value="P-loop containing nucleoside triphosphate hydrolases"/>
    <property type="match status" value="1"/>
</dbReference>
<keyword evidence="2" id="KW-0813">Transport</keyword>
<dbReference type="PROSITE" id="PS50893">
    <property type="entry name" value="ABC_TRANSPORTER_2"/>
    <property type="match status" value="1"/>
</dbReference>
<dbReference type="GO" id="GO:0006826">
    <property type="term" value="P:iron ion transport"/>
    <property type="evidence" value="ECO:0007669"/>
    <property type="project" value="UniProtKB-KW"/>
</dbReference>
<dbReference type="CDD" id="cd03214">
    <property type="entry name" value="ABC_Iron-Siderophores_B12_Hemin"/>
    <property type="match status" value="1"/>
</dbReference>
<dbReference type="PANTHER" id="PTHR42771">
    <property type="entry name" value="IRON(3+)-HYDROXAMATE IMPORT ATP-BINDING PROTEIN FHUC"/>
    <property type="match status" value="1"/>
</dbReference>
<dbReference type="Gene3D" id="3.40.50.300">
    <property type="entry name" value="P-loop containing nucleotide triphosphate hydrolases"/>
    <property type="match status" value="1"/>
</dbReference>
<sequence length="303" mass="33052">MITIDRVTHRYGTTTVLDDVSLALPAGRLTSVIGPNGAGKSTLFSVISRLLRPTAGSVTVDGLEVLSARDGEVARRLAVLRQDNQVAARLTVLDLVRFGRFPHSGGRLTARCHAKVEEAMDWLEMEPLRDRYLDQLSGGQRQRAFIAMVLAQDTDYLLLDEPLNNLDMKHSAAMMSLVRRAVDELGKTVVVVMHDINFASAYSDHIVAMRDGAVVAAGPPGQIMRREVLQDVFDMDIHVQDLNGMRLGIFWTPGAPVPPPSAVDLRDLLDAVTEDHPGRPPQGGAPHTRTTTQPDTVTAGDLR</sequence>
<dbReference type="InterPro" id="IPR017871">
    <property type="entry name" value="ABC_transporter-like_CS"/>
</dbReference>
<keyword evidence="7" id="KW-0408">Iron</keyword>
<evidence type="ECO:0000256" key="6">
    <source>
        <dbReference type="ARBA" id="ARBA00022840"/>
    </source>
</evidence>
<dbReference type="GO" id="GO:0005524">
    <property type="term" value="F:ATP binding"/>
    <property type="evidence" value="ECO:0007669"/>
    <property type="project" value="UniProtKB-KW"/>
</dbReference>
<dbReference type="GO" id="GO:0005886">
    <property type="term" value="C:plasma membrane"/>
    <property type="evidence" value="ECO:0007669"/>
    <property type="project" value="UniProtKB-SubCell"/>
</dbReference>
<evidence type="ECO:0000256" key="5">
    <source>
        <dbReference type="ARBA" id="ARBA00022741"/>
    </source>
</evidence>
<dbReference type="KEGG" id="orn:DV701_03815"/>
<dbReference type="InterPro" id="IPR003439">
    <property type="entry name" value="ABC_transporter-like_ATP-bd"/>
</dbReference>
<organism evidence="12 13">
    <name type="scientific">Ornithinimicrobium avium</name>
    <dbReference type="NCBI Taxonomy" id="2283195"/>
    <lineage>
        <taxon>Bacteria</taxon>
        <taxon>Bacillati</taxon>
        <taxon>Actinomycetota</taxon>
        <taxon>Actinomycetes</taxon>
        <taxon>Micrococcales</taxon>
        <taxon>Ornithinimicrobiaceae</taxon>
        <taxon>Ornithinimicrobium</taxon>
    </lineage>
</organism>
<evidence type="ECO:0000256" key="4">
    <source>
        <dbReference type="ARBA" id="ARBA00022496"/>
    </source>
</evidence>
<evidence type="ECO:0000256" key="8">
    <source>
        <dbReference type="ARBA" id="ARBA00023065"/>
    </source>
</evidence>
<dbReference type="PANTHER" id="PTHR42771:SF3">
    <property type="entry name" value="PETROBACTIN IMPORT ATP-BINDING PROTEIN YCLP"/>
    <property type="match status" value="1"/>
</dbReference>
<evidence type="ECO:0000256" key="2">
    <source>
        <dbReference type="ARBA" id="ARBA00022448"/>
    </source>
</evidence>
<dbReference type="Pfam" id="PF00005">
    <property type="entry name" value="ABC_tran"/>
    <property type="match status" value="1"/>
</dbReference>
<evidence type="ECO:0000313" key="13">
    <source>
        <dbReference type="Proteomes" id="UP000253790"/>
    </source>
</evidence>
<evidence type="ECO:0000256" key="9">
    <source>
        <dbReference type="ARBA" id="ARBA00023136"/>
    </source>
</evidence>
<dbReference type="EMBL" id="CP031229">
    <property type="protein sequence ID" value="AXH95372.1"/>
    <property type="molecule type" value="Genomic_DNA"/>
</dbReference>
<feature type="region of interest" description="Disordered" evidence="10">
    <location>
        <begin position="270"/>
        <end position="303"/>
    </location>
</feature>
<dbReference type="AlphaFoldDB" id="A0A345NK14"/>
<dbReference type="InterPro" id="IPR027417">
    <property type="entry name" value="P-loop_NTPase"/>
</dbReference>
<keyword evidence="6 12" id="KW-0067">ATP-binding</keyword>
<keyword evidence="5" id="KW-0547">Nucleotide-binding</keyword>
<keyword evidence="4" id="KW-0410">Iron transport</keyword>
<keyword evidence="9" id="KW-0472">Membrane</keyword>
<dbReference type="Proteomes" id="UP000253790">
    <property type="component" value="Chromosome"/>
</dbReference>
<evidence type="ECO:0000256" key="1">
    <source>
        <dbReference type="ARBA" id="ARBA00004202"/>
    </source>
</evidence>
<accession>A0A345NK14</accession>
<reference evidence="12 13" key="1">
    <citation type="submission" date="2018-07" db="EMBL/GenBank/DDBJ databases">
        <title>Complete genome sequencing of Ornithinimicrobium sp. AMA3305.</title>
        <authorList>
            <person name="Bae J.-W."/>
        </authorList>
    </citation>
    <scope>NUCLEOTIDE SEQUENCE [LARGE SCALE GENOMIC DNA]</scope>
    <source>
        <strain evidence="12 13">AMA3305</strain>
    </source>
</reference>
<proteinExistence type="predicted"/>